<keyword evidence="2" id="KW-1185">Reference proteome</keyword>
<evidence type="ECO:0000313" key="1">
    <source>
        <dbReference type="EMBL" id="RLN38755.1"/>
    </source>
</evidence>
<dbReference type="Proteomes" id="UP000275267">
    <property type="component" value="Unassembled WGS sequence"/>
</dbReference>
<dbReference type="EMBL" id="PQIB02000001">
    <property type="protein sequence ID" value="RLN38755.1"/>
    <property type="molecule type" value="Genomic_DNA"/>
</dbReference>
<evidence type="ECO:0000313" key="2">
    <source>
        <dbReference type="Proteomes" id="UP000275267"/>
    </source>
</evidence>
<name>A0A3L6TH20_PANMI</name>
<comment type="caution">
    <text evidence="1">The sequence shown here is derived from an EMBL/GenBank/DDBJ whole genome shotgun (WGS) entry which is preliminary data.</text>
</comment>
<gene>
    <name evidence="1" type="ORF">C2845_PM01G24640</name>
</gene>
<sequence>MGSSNSNTCGKHKFTPAGLARKFCIDSRSNRGVRSVAADQLLPVTCRLQHRRKNTAITYSCCGSRSQGTTGMWL</sequence>
<accession>A0A3L6TH20</accession>
<organism evidence="1 2">
    <name type="scientific">Panicum miliaceum</name>
    <name type="common">Proso millet</name>
    <name type="synonym">Broomcorn millet</name>
    <dbReference type="NCBI Taxonomy" id="4540"/>
    <lineage>
        <taxon>Eukaryota</taxon>
        <taxon>Viridiplantae</taxon>
        <taxon>Streptophyta</taxon>
        <taxon>Embryophyta</taxon>
        <taxon>Tracheophyta</taxon>
        <taxon>Spermatophyta</taxon>
        <taxon>Magnoliopsida</taxon>
        <taxon>Liliopsida</taxon>
        <taxon>Poales</taxon>
        <taxon>Poaceae</taxon>
        <taxon>PACMAD clade</taxon>
        <taxon>Panicoideae</taxon>
        <taxon>Panicodae</taxon>
        <taxon>Paniceae</taxon>
        <taxon>Panicinae</taxon>
        <taxon>Panicum</taxon>
        <taxon>Panicum sect. Panicum</taxon>
    </lineage>
</organism>
<dbReference type="AlphaFoldDB" id="A0A3L6TH20"/>
<reference evidence="2" key="1">
    <citation type="journal article" date="2019" name="Nat. Commun.">
        <title>The genome of broomcorn millet.</title>
        <authorList>
            <person name="Zou C."/>
            <person name="Miki D."/>
            <person name="Li D."/>
            <person name="Tang Q."/>
            <person name="Xiao L."/>
            <person name="Rajput S."/>
            <person name="Deng P."/>
            <person name="Jia W."/>
            <person name="Huang R."/>
            <person name="Zhang M."/>
            <person name="Sun Y."/>
            <person name="Hu J."/>
            <person name="Fu X."/>
            <person name="Schnable P.S."/>
            <person name="Li F."/>
            <person name="Zhang H."/>
            <person name="Feng B."/>
            <person name="Zhu X."/>
            <person name="Liu R."/>
            <person name="Schnable J.C."/>
            <person name="Zhu J.-K."/>
            <person name="Zhang H."/>
        </authorList>
    </citation>
    <scope>NUCLEOTIDE SEQUENCE [LARGE SCALE GENOMIC DNA]</scope>
</reference>
<protein>
    <submittedName>
        <fullName evidence="1">Uncharacterized protein</fullName>
    </submittedName>
</protein>
<proteinExistence type="predicted"/>